<accession>A0A0L7KU86</accession>
<feature type="non-terminal residue" evidence="1">
    <location>
        <position position="192"/>
    </location>
</feature>
<evidence type="ECO:0000313" key="2">
    <source>
        <dbReference type="Proteomes" id="UP000037510"/>
    </source>
</evidence>
<dbReference type="EMBL" id="JTDY01005617">
    <property type="protein sequence ID" value="KOB66827.1"/>
    <property type="molecule type" value="Genomic_DNA"/>
</dbReference>
<dbReference type="AlphaFoldDB" id="A0A0L7KU86"/>
<comment type="caution">
    <text evidence="1">The sequence shown here is derived from an EMBL/GenBank/DDBJ whole genome shotgun (WGS) entry which is preliminary data.</text>
</comment>
<reference evidence="1 2" key="1">
    <citation type="journal article" date="2015" name="Genome Biol. Evol.">
        <title>The genome of winter moth (Operophtera brumata) provides a genomic perspective on sexual dimorphism and phenology.</title>
        <authorList>
            <person name="Derks M.F."/>
            <person name="Smit S."/>
            <person name="Salis L."/>
            <person name="Schijlen E."/>
            <person name="Bossers A."/>
            <person name="Mateman C."/>
            <person name="Pijl A.S."/>
            <person name="de Ridder D."/>
            <person name="Groenen M.A."/>
            <person name="Visser M.E."/>
            <person name="Megens H.J."/>
        </authorList>
    </citation>
    <scope>NUCLEOTIDE SEQUENCE [LARGE SCALE GENOMIC DNA]</scope>
    <source>
        <strain evidence="1">WM2013NL</strain>
        <tissue evidence="1">Head and thorax</tissue>
    </source>
</reference>
<keyword evidence="2" id="KW-1185">Reference proteome</keyword>
<protein>
    <submittedName>
        <fullName evidence="1">PTS system, fructose-specific IIA component</fullName>
    </submittedName>
</protein>
<sequence length="192" mass="22097">MAVKIHKMLACKAIVKCSSESGFLSPLFLRHISISRFVNLIGDFWPLISIIGTMYEMSCIPFGLAAGEGNLSYCLFRRLPSITFRSRHFRPTKSVCSKALVENGLVHKLPKDLSRAIMSSRVSGTPLEHRTKHQTVIKAKVQKCTVLLKSFLDNQWWTWWLAKVLLGNMNFARRIYSRRCHRWQQTTNEPET</sequence>
<organism evidence="1 2">
    <name type="scientific">Operophtera brumata</name>
    <name type="common">Winter moth</name>
    <name type="synonym">Phalaena brumata</name>
    <dbReference type="NCBI Taxonomy" id="104452"/>
    <lineage>
        <taxon>Eukaryota</taxon>
        <taxon>Metazoa</taxon>
        <taxon>Ecdysozoa</taxon>
        <taxon>Arthropoda</taxon>
        <taxon>Hexapoda</taxon>
        <taxon>Insecta</taxon>
        <taxon>Pterygota</taxon>
        <taxon>Neoptera</taxon>
        <taxon>Endopterygota</taxon>
        <taxon>Lepidoptera</taxon>
        <taxon>Glossata</taxon>
        <taxon>Ditrysia</taxon>
        <taxon>Geometroidea</taxon>
        <taxon>Geometridae</taxon>
        <taxon>Larentiinae</taxon>
        <taxon>Operophtera</taxon>
    </lineage>
</organism>
<feature type="non-terminal residue" evidence="1">
    <location>
        <position position="1"/>
    </location>
</feature>
<name>A0A0L7KU86_OPEBR</name>
<dbReference type="Proteomes" id="UP000037510">
    <property type="component" value="Unassembled WGS sequence"/>
</dbReference>
<proteinExistence type="predicted"/>
<gene>
    <name evidence="1" type="ORF">OBRU01_20691</name>
</gene>
<evidence type="ECO:0000313" key="1">
    <source>
        <dbReference type="EMBL" id="KOB66827.1"/>
    </source>
</evidence>